<name>A0A9Q0MVZ4_9DIPT</name>
<gene>
    <name evidence="1" type="ORF">Bhyg_11765</name>
</gene>
<dbReference type="AlphaFoldDB" id="A0A9Q0MVZ4"/>
<keyword evidence="2" id="KW-1185">Reference proteome</keyword>
<evidence type="ECO:0000313" key="1">
    <source>
        <dbReference type="EMBL" id="KAJ6639026.1"/>
    </source>
</evidence>
<accession>A0A9Q0MVZ4</accession>
<protein>
    <submittedName>
        <fullName evidence="1">Uncharacterized protein</fullName>
    </submittedName>
</protein>
<dbReference type="EMBL" id="WJQU01000003">
    <property type="protein sequence ID" value="KAJ6639026.1"/>
    <property type="molecule type" value="Genomic_DNA"/>
</dbReference>
<comment type="caution">
    <text evidence="1">The sequence shown here is derived from an EMBL/GenBank/DDBJ whole genome shotgun (WGS) entry which is preliminary data.</text>
</comment>
<proteinExistence type="predicted"/>
<sequence>MLRMTQFTFAIQAVYAYDWWRKEIELQHFRDTKQMSANFPLLEMVSWLSQSDDSLFIFTLTVFLELSLKESSKF</sequence>
<reference evidence="1" key="1">
    <citation type="submission" date="2022-07" db="EMBL/GenBank/DDBJ databases">
        <authorList>
            <person name="Trinca V."/>
            <person name="Uliana J.V.C."/>
            <person name="Torres T.T."/>
            <person name="Ward R.J."/>
            <person name="Monesi N."/>
        </authorList>
    </citation>
    <scope>NUCLEOTIDE SEQUENCE</scope>
    <source>
        <strain evidence="1">HSMRA1968</strain>
        <tissue evidence="1">Whole embryos</tissue>
    </source>
</reference>
<organism evidence="1 2">
    <name type="scientific">Pseudolycoriella hygida</name>
    <dbReference type="NCBI Taxonomy" id="35572"/>
    <lineage>
        <taxon>Eukaryota</taxon>
        <taxon>Metazoa</taxon>
        <taxon>Ecdysozoa</taxon>
        <taxon>Arthropoda</taxon>
        <taxon>Hexapoda</taxon>
        <taxon>Insecta</taxon>
        <taxon>Pterygota</taxon>
        <taxon>Neoptera</taxon>
        <taxon>Endopterygota</taxon>
        <taxon>Diptera</taxon>
        <taxon>Nematocera</taxon>
        <taxon>Sciaroidea</taxon>
        <taxon>Sciaridae</taxon>
        <taxon>Pseudolycoriella</taxon>
    </lineage>
</organism>
<dbReference type="Proteomes" id="UP001151699">
    <property type="component" value="Chromosome X"/>
</dbReference>
<evidence type="ECO:0000313" key="2">
    <source>
        <dbReference type="Proteomes" id="UP001151699"/>
    </source>
</evidence>